<dbReference type="Gene3D" id="2.90.10.10">
    <property type="entry name" value="Bulb-type lectin domain"/>
    <property type="match status" value="1"/>
</dbReference>
<keyword evidence="2" id="KW-0325">Glycoprotein</keyword>
<accession>A0AAD5D9M0</accession>
<evidence type="ECO:0000256" key="1">
    <source>
        <dbReference type="ARBA" id="ARBA00022729"/>
    </source>
</evidence>
<name>A0AAD5D9M0_AMBAR</name>
<dbReference type="EMBL" id="JAMZMK010002863">
    <property type="protein sequence ID" value="KAI7754656.1"/>
    <property type="molecule type" value="Genomic_DNA"/>
</dbReference>
<keyword evidence="1" id="KW-0732">Signal</keyword>
<dbReference type="SMART" id="SM00108">
    <property type="entry name" value="B_lectin"/>
    <property type="match status" value="1"/>
</dbReference>
<dbReference type="InterPro" id="IPR036426">
    <property type="entry name" value="Bulb-type_lectin_dom_sf"/>
</dbReference>
<keyword evidence="3" id="KW-0812">Transmembrane</keyword>
<protein>
    <recommendedName>
        <fullName evidence="4">Bulb-type lectin domain-containing protein</fullName>
    </recommendedName>
</protein>
<keyword evidence="3" id="KW-1133">Transmembrane helix</keyword>
<proteinExistence type="predicted"/>
<dbReference type="PANTHER" id="PTHR47976">
    <property type="entry name" value="G-TYPE LECTIN S-RECEPTOR-LIKE SERINE/THREONINE-PROTEIN KINASE SD2-5"/>
    <property type="match status" value="1"/>
</dbReference>
<organism evidence="5 6">
    <name type="scientific">Ambrosia artemisiifolia</name>
    <name type="common">Common ragweed</name>
    <dbReference type="NCBI Taxonomy" id="4212"/>
    <lineage>
        <taxon>Eukaryota</taxon>
        <taxon>Viridiplantae</taxon>
        <taxon>Streptophyta</taxon>
        <taxon>Embryophyta</taxon>
        <taxon>Tracheophyta</taxon>
        <taxon>Spermatophyta</taxon>
        <taxon>Magnoliopsida</taxon>
        <taxon>eudicotyledons</taxon>
        <taxon>Gunneridae</taxon>
        <taxon>Pentapetalae</taxon>
        <taxon>asterids</taxon>
        <taxon>campanulids</taxon>
        <taxon>Asterales</taxon>
        <taxon>Asteraceae</taxon>
        <taxon>Asteroideae</taxon>
        <taxon>Heliantheae alliance</taxon>
        <taxon>Heliantheae</taxon>
        <taxon>Ambrosia</taxon>
    </lineage>
</organism>
<dbReference type="PANTHER" id="PTHR47976:SF115">
    <property type="entry name" value="RECEPTOR-LIKE SERINE_THREONINE-PROTEIN KINASE"/>
    <property type="match status" value="1"/>
</dbReference>
<evidence type="ECO:0000313" key="5">
    <source>
        <dbReference type="EMBL" id="KAI7754656.1"/>
    </source>
</evidence>
<keyword evidence="6" id="KW-1185">Reference proteome</keyword>
<keyword evidence="3" id="KW-0472">Membrane</keyword>
<feature type="transmembrane region" description="Helical" evidence="3">
    <location>
        <begin position="15"/>
        <end position="35"/>
    </location>
</feature>
<evidence type="ECO:0000259" key="4">
    <source>
        <dbReference type="PROSITE" id="PS50927"/>
    </source>
</evidence>
<dbReference type="AlphaFoldDB" id="A0AAD5D9M0"/>
<evidence type="ECO:0000256" key="3">
    <source>
        <dbReference type="SAM" id="Phobius"/>
    </source>
</evidence>
<dbReference type="SUPFAM" id="SSF51110">
    <property type="entry name" value="alpha-D-mannose-specific plant lectins"/>
    <property type="match status" value="1"/>
</dbReference>
<comment type="caution">
    <text evidence="5">The sequence shown here is derived from an EMBL/GenBank/DDBJ whole genome shotgun (WGS) entry which is preliminary data.</text>
</comment>
<dbReference type="InterPro" id="IPR001480">
    <property type="entry name" value="Bulb-type_lectin_dom"/>
</dbReference>
<sequence>MQICLELGRDKSSHFHSIFLLVIVVLPIVSSQVPLGSKLSVVEKNHCFSPNGDFATRFFNRLNEYGIRISSGLIPTNKQPIVWAAPGDLRVGEKSYFELTKTEELVLFYSTRGVTIWDYKTSNSSVDSALLLDNGNLGLLNKHKDILWKSFDNPSDTLPPGQNLSILQVL</sequence>
<dbReference type="PROSITE" id="PS50927">
    <property type="entry name" value="BULB_LECTIN"/>
    <property type="match status" value="1"/>
</dbReference>
<reference evidence="5" key="1">
    <citation type="submission" date="2022-06" db="EMBL/GenBank/DDBJ databases">
        <title>Uncovering the hologenomic basis of an extraordinary plant invasion.</title>
        <authorList>
            <person name="Bieker V.C."/>
            <person name="Martin M.D."/>
            <person name="Gilbert T."/>
            <person name="Hodgins K."/>
            <person name="Battlay P."/>
            <person name="Petersen B."/>
            <person name="Wilson J."/>
        </authorList>
    </citation>
    <scope>NUCLEOTIDE SEQUENCE</scope>
    <source>
        <strain evidence="5">AA19_3_7</strain>
        <tissue evidence="5">Leaf</tissue>
    </source>
</reference>
<dbReference type="Proteomes" id="UP001206925">
    <property type="component" value="Unassembled WGS sequence"/>
</dbReference>
<evidence type="ECO:0000256" key="2">
    <source>
        <dbReference type="ARBA" id="ARBA00023180"/>
    </source>
</evidence>
<dbReference type="InterPro" id="IPR051343">
    <property type="entry name" value="G-type_lectin_kinases/EP1-like"/>
</dbReference>
<evidence type="ECO:0000313" key="6">
    <source>
        <dbReference type="Proteomes" id="UP001206925"/>
    </source>
</evidence>
<feature type="domain" description="Bulb-type lectin" evidence="4">
    <location>
        <begin position="32"/>
        <end position="152"/>
    </location>
</feature>
<gene>
    <name evidence="5" type="ORF">M8C21_030935</name>
</gene>
<dbReference type="Pfam" id="PF01453">
    <property type="entry name" value="B_lectin"/>
    <property type="match status" value="1"/>
</dbReference>